<dbReference type="EMBL" id="QGKY02001925">
    <property type="protein sequence ID" value="KAF2549194.1"/>
    <property type="molecule type" value="Genomic_DNA"/>
</dbReference>
<protein>
    <submittedName>
        <fullName evidence="1">Uncharacterized protein</fullName>
    </submittedName>
</protein>
<organism evidence="1">
    <name type="scientific">Brassica cretica</name>
    <name type="common">Mustard</name>
    <dbReference type="NCBI Taxonomy" id="69181"/>
    <lineage>
        <taxon>Eukaryota</taxon>
        <taxon>Viridiplantae</taxon>
        <taxon>Streptophyta</taxon>
        <taxon>Embryophyta</taxon>
        <taxon>Tracheophyta</taxon>
        <taxon>Spermatophyta</taxon>
        <taxon>Magnoliopsida</taxon>
        <taxon>eudicotyledons</taxon>
        <taxon>Gunneridae</taxon>
        <taxon>Pentapetalae</taxon>
        <taxon>rosids</taxon>
        <taxon>malvids</taxon>
        <taxon>Brassicales</taxon>
        <taxon>Brassicaceae</taxon>
        <taxon>Brassiceae</taxon>
        <taxon>Brassica</taxon>
    </lineage>
</organism>
<dbReference type="EMBL" id="QGKW02001940">
    <property type="protein sequence ID" value="KAF2556421.1"/>
    <property type="molecule type" value="Genomic_DNA"/>
</dbReference>
<reference evidence="1" key="1">
    <citation type="submission" date="2019-12" db="EMBL/GenBank/DDBJ databases">
        <title>Genome sequencing and annotation of Brassica cretica.</title>
        <authorList>
            <person name="Studholme D.J."/>
            <person name="Sarris P.F."/>
        </authorList>
    </citation>
    <scope>NUCLEOTIDE SEQUENCE</scope>
    <source>
        <strain evidence="2">PFS-001/15</strain>
        <strain evidence="1">PFS-102/07</strain>
        <tissue evidence="1">Leaf</tissue>
    </source>
</reference>
<proteinExistence type="predicted"/>
<dbReference type="AlphaFoldDB" id="A0A8S9GWT8"/>
<comment type="caution">
    <text evidence="1">The sequence shown here is derived from an EMBL/GenBank/DDBJ whole genome shotgun (WGS) entry which is preliminary data.</text>
</comment>
<gene>
    <name evidence="2" type="ORF">F2Q68_00015328</name>
    <name evidence="1" type="ORF">F2Q70_00021650</name>
</gene>
<name>A0A8S9GWT8_BRACR</name>
<sequence>MVLSDSPSGDKSASAEAAPTAAAFVDTIMERMAQQDAVQKPINKQLATILAPLTGNSKDPASTIRRQLFDTYRTAGTGNIDTSAVQTLGSPDLTTVQELTELKQSLQDIRSKIHEGTSSAPLIERVLAETLRTPFTQRITDVQFRPTEKI</sequence>
<evidence type="ECO:0000313" key="1">
    <source>
        <dbReference type="EMBL" id="KAF2549194.1"/>
    </source>
</evidence>
<accession>A0A8S9GWT8</accession>
<evidence type="ECO:0000313" key="2">
    <source>
        <dbReference type="EMBL" id="KAF2556421.1"/>
    </source>
</evidence>
<dbReference type="Proteomes" id="UP000712281">
    <property type="component" value="Unassembled WGS sequence"/>
</dbReference>